<dbReference type="Proteomes" id="UP001054945">
    <property type="component" value="Unassembled WGS sequence"/>
</dbReference>
<organism evidence="1 2">
    <name type="scientific">Caerostris extrusa</name>
    <name type="common">Bark spider</name>
    <name type="synonym">Caerostris bankana</name>
    <dbReference type="NCBI Taxonomy" id="172846"/>
    <lineage>
        <taxon>Eukaryota</taxon>
        <taxon>Metazoa</taxon>
        <taxon>Ecdysozoa</taxon>
        <taxon>Arthropoda</taxon>
        <taxon>Chelicerata</taxon>
        <taxon>Arachnida</taxon>
        <taxon>Araneae</taxon>
        <taxon>Araneomorphae</taxon>
        <taxon>Entelegynae</taxon>
        <taxon>Araneoidea</taxon>
        <taxon>Araneidae</taxon>
        <taxon>Caerostris</taxon>
    </lineage>
</organism>
<accession>A0AAV4WBR3</accession>
<gene>
    <name evidence="1" type="ORF">CEXT_763641</name>
</gene>
<proteinExistence type="predicted"/>
<keyword evidence="2" id="KW-1185">Reference proteome</keyword>
<comment type="caution">
    <text evidence="1">The sequence shown here is derived from an EMBL/GenBank/DDBJ whole genome shotgun (WGS) entry which is preliminary data.</text>
</comment>
<dbReference type="AlphaFoldDB" id="A0AAV4WBR3"/>
<protein>
    <submittedName>
        <fullName evidence="1">Uncharacterized protein</fullName>
    </submittedName>
</protein>
<evidence type="ECO:0000313" key="1">
    <source>
        <dbReference type="EMBL" id="GIY79748.1"/>
    </source>
</evidence>
<dbReference type="EMBL" id="BPLR01015928">
    <property type="protein sequence ID" value="GIY79748.1"/>
    <property type="molecule type" value="Genomic_DNA"/>
</dbReference>
<evidence type="ECO:0000313" key="2">
    <source>
        <dbReference type="Proteomes" id="UP001054945"/>
    </source>
</evidence>
<reference evidence="1 2" key="1">
    <citation type="submission" date="2021-06" db="EMBL/GenBank/DDBJ databases">
        <title>Caerostris extrusa draft genome.</title>
        <authorList>
            <person name="Kono N."/>
            <person name="Arakawa K."/>
        </authorList>
    </citation>
    <scope>NUCLEOTIDE SEQUENCE [LARGE SCALE GENOMIC DNA]</scope>
</reference>
<name>A0AAV4WBR3_CAEEX</name>
<sequence length="68" mass="7716">MRDVVLTSVTQTRTVANEIAFAGYQSLKQPDVFTDLLERVSHLSERTSDNCCIGEGLRRIYHANHHTI</sequence>